<name>G5IAJ2_9FIRM</name>
<gene>
    <name evidence="2" type="ORF">HMPREF9473_00572</name>
</gene>
<dbReference type="EMBL" id="ADLN01000002">
    <property type="protein sequence ID" value="EHI61549.1"/>
    <property type="molecule type" value="Genomic_DNA"/>
</dbReference>
<keyword evidence="3" id="KW-1185">Reference proteome</keyword>
<dbReference type="PATRIC" id="fig|742737.3.peg.571"/>
<dbReference type="Proteomes" id="UP000005384">
    <property type="component" value="Unassembled WGS sequence"/>
</dbReference>
<feature type="transmembrane region" description="Helical" evidence="1">
    <location>
        <begin position="12"/>
        <end position="41"/>
    </location>
</feature>
<sequence>MAAFMKKQGAGFYLNAIATVLGIAGLVAMVICSNMTSAYALHSLTKLLVEAVIGIVLVILAIYAPNRFGNHDYISTVSILAAIGLFSAVIGSVISDRILLISGLFSYNSGNMIGWSVFYATATSLACFLIAILFLIAGAFARSVKEV</sequence>
<feature type="transmembrane region" description="Helical" evidence="1">
    <location>
        <begin position="77"/>
        <end position="105"/>
    </location>
</feature>
<organism evidence="2 3">
    <name type="scientific">Hungatella hathewayi WAL-18680</name>
    <dbReference type="NCBI Taxonomy" id="742737"/>
    <lineage>
        <taxon>Bacteria</taxon>
        <taxon>Bacillati</taxon>
        <taxon>Bacillota</taxon>
        <taxon>Clostridia</taxon>
        <taxon>Lachnospirales</taxon>
        <taxon>Lachnospiraceae</taxon>
        <taxon>Hungatella</taxon>
    </lineage>
</organism>
<keyword evidence="1" id="KW-1133">Transmembrane helix</keyword>
<dbReference type="RefSeq" id="WP_006778556.1">
    <property type="nucleotide sequence ID" value="NZ_CP040506.1"/>
</dbReference>
<comment type="caution">
    <text evidence="2">The sequence shown here is derived from an EMBL/GenBank/DDBJ whole genome shotgun (WGS) entry which is preliminary data.</text>
</comment>
<protein>
    <recommendedName>
        <fullName evidence="4">Major facilitator superfamily (MFS) profile domain-containing protein</fullName>
    </recommendedName>
</protein>
<keyword evidence="1" id="KW-0472">Membrane</keyword>
<dbReference type="AlphaFoldDB" id="G5IAJ2"/>
<keyword evidence="1" id="KW-0812">Transmembrane</keyword>
<reference evidence="2 3" key="1">
    <citation type="submission" date="2011-08" db="EMBL/GenBank/DDBJ databases">
        <title>The Genome Sequence of Clostridium hathewayi WAL-18680.</title>
        <authorList>
            <consortium name="The Broad Institute Genome Sequencing Platform"/>
            <person name="Earl A."/>
            <person name="Ward D."/>
            <person name="Feldgarden M."/>
            <person name="Gevers D."/>
            <person name="Finegold S.M."/>
            <person name="Summanen P.H."/>
            <person name="Molitoris D.R."/>
            <person name="Song M."/>
            <person name="Daigneault M."/>
            <person name="Allen-Vercoe E."/>
            <person name="Young S.K."/>
            <person name="Zeng Q."/>
            <person name="Gargeya S."/>
            <person name="Fitzgerald M."/>
            <person name="Haas B."/>
            <person name="Abouelleil A."/>
            <person name="Alvarado L."/>
            <person name="Arachchi H.M."/>
            <person name="Berlin A."/>
            <person name="Brown A."/>
            <person name="Chapman S.B."/>
            <person name="Chen Z."/>
            <person name="Dunbar C."/>
            <person name="Freedman E."/>
            <person name="Gearin G."/>
            <person name="Gellesch M."/>
            <person name="Goldberg J."/>
            <person name="Griggs A."/>
            <person name="Gujja S."/>
            <person name="Heiman D."/>
            <person name="Howarth C."/>
            <person name="Larson L."/>
            <person name="Lui A."/>
            <person name="MacDonald P.J.P."/>
            <person name="Montmayeur A."/>
            <person name="Murphy C."/>
            <person name="Neiman D."/>
            <person name="Pearson M."/>
            <person name="Priest M."/>
            <person name="Roberts A."/>
            <person name="Saif S."/>
            <person name="Shea T."/>
            <person name="Shenoy N."/>
            <person name="Sisk P."/>
            <person name="Stolte C."/>
            <person name="Sykes S."/>
            <person name="Wortman J."/>
            <person name="Nusbaum C."/>
            <person name="Birren B."/>
        </authorList>
    </citation>
    <scope>NUCLEOTIDE SEQUENCE [LARGE SCALE GENOMIC DNA]</scope>
    <source>
        <strain evidence="2 3">WAL-18680</strain>
    </source>
</reference>
<dbReference type="OrthoDB" id="2004222at2"/>
<accession>G5IAJ2</accession>
<evidence type="ECO:0000313" key="3">
    <source>
        <dbReference type="Proteomes" id="UP000005384"/>
    </source>
</evidence>
<feature type="transmembrane region" description="Helical" evidence="1">
    <location>
        <begin position="47"/>
        <end position="65"/>
    </location>
</feature>
<proteinExistence type="predicted"/>
<evidence type="ECO:0000313" key="2">
    <source>
        <dbReference type="EMBL" id="EHI61549.1"/>
    </source>
</evidence>
<feature type="transmembrane region" description="Helical" evidence="1">
    <location>
        <begin position="117"/>
        <end position="141"/>
    </location>
</feature>
<evidence type="ECO:0000256" key="1">
    <source>
        <dbReference type="SAM" id="Phobius"/>
    </source>
</evidence>
<dbReference type="HOGENOM" id="CLU_1765548_0_0_9"/>
<evidence type="ECO:0008006" key="4">
    <source>
        <dbReference type="Google" id="ProtNLM"/>
    </source>
</evidence>